<evidence type="ECO:0000313" key="3">
    <source>
        <dbReference type="Proteomes" id="UP000823858"/>
    </source>
</evidence>
<evidence type="ECO:0000313" key="2">
    <source>
        <dbReference type="EMBL" id="HJC86019.1"/>
    </source>
</evidence>
<feature type="domain" description="DUF8185" evidence="1">
    <location>
        <begin position="114"/>
        <end position="225"/>
    </location>
</feature>
<name>A0A9D2QED9_9CORY</name>
<dbReference type="Pfam" id="PF26572">
    <property type="entry name" value="DUF8185"/>
    <property type="match status" value="1"/>
</dbReference>
<dbReference type="EMBL" id="DWVP01000024">
    <property type="protein sequence ID" value="HJC86019.1"/>
    <property type="molecule type" value="Genomic_DNA"/>
</dbReference>
<accession>A0A9D2QED9</accession>
<dbReference type="Proteomes" id="UP000823858">
    <property type="component" value="Unassembled WGS sequence"/>
</dbReference>
<evidence type="ECO:0000259" key="1">
    <source>
        <dbReference type="Pfam" id="PF26572"/>
    </source>
</evidence>
<sequence>MTLTLTRPARAQAATLHRTATVATRVLRMDSGAMARFVAVGEQATDIIFSTPLGCIVAERVHAVPSQDGAVVLADGVPGVLAAAGDAAAGDAAAGAEVLTFTGRADMLWTGTPPPATGFTVVDNVPGADVRSLFAEMEKEADAHSGPAGLPPSLLDQPLLRLTSRHESGIVEITGRVVAAVGALGLAAEPKQAEMSDYDMVRISTTGSWIRMDALFGTVYLPRPGGLARIPSPN</sequence>
<protein>
    <recommendedName>
        <fullName evidence="1">DUF8185 domain-containing protein</fullName>
    </recommendedName>
</protein>
<gene>
    <name evidence="2" type="ORF">H9751_10870</name>
</gene>
<proteinExistence type="predicted"/>
<reference evidence="2" key="2">
    <citation type="submission" date="2021-04" db="EMBL/GenBank/DDBJ databases">
        <authorList>
            <person name="Gilroy R."/>
        </authorList>
    </citation>
    <scope>NUCLEOTIDE SEQUENCE</scope>
    <source>
        <strain evidence="2">ChiHjej13B12-4958</strain>
    </source>
</reference>
<dbReference type="AlphaFoldDB" id="A0A9D2QED9"/>
<reference evidence="2" key="1">
    <citation type="journal article" date="2021" name="PeerJ">
        <title>Extensive microbial diversity within the chicken gut microbiome revealed by metagenomics and culture.</title>
        <authorList>
            <person name="Gilroy R."/>
            <person name="Ravi A."/>
            <person name="Getino M."/>
            <person name="Pursley I."/>
            <person name="Horton D.L."/>
            <person name="Alikhan N.F."/>
            <person name="Baker D."/>
            <person name="Gharbi K."/>
            <person name="Hall N."/>
            <person name="Watson M."/>
            <person name="Adriaenssens E.M."/>
            <person name="Foster-Nyarko E."/>
            <person name="Jarju S."/>
            <person name="Secka A."/>
            <person name="Antonio M."/>
            <person name="Oren A."/>
            <person name="Chaudhuri R.R."/>
            <person name="La Ragione R."/>
            <person name="Hildebrand F."/>
            <person name="Pallen M.J."/>
        </authorList>
    </citation>
    <scope>NUCLEOTIDE SEQUENCE</scope>
    <source>
        <strain evidence="2">ChiHjej13B12-4958</strain>
    </source>
</reference>
<comment type="caution">
    <text evidence="2">The sequence shown here is derived from an EMBL/GenBank/DDBJ whole genome shotgun (WGS) entry which is preliminary data.</text>
</comment>
<dbReference type="InterPro" id="IPR058498">
    <property type="entry name" value="DUF8185"/>
</dbReference>
<organism evidence="2 3">
    <name type="scientific">Candidatus Corynebacterium faecigallinarum</name>
    <dbReference type="NCBI Taxonomy" id="2838528"/>
    <lineage>
        <taxon>Bacteria</taxon>
        <taxon>Bacillati</taxon>
        <taxon>Actinomycetota</taxon>
        <taxon>Actinomycetes</taxon>
        <taxon>Mycobacteriales</taxon>
        <taxon>Corynebacteriaceae</taxon>
        <taxon>Corynebacterium</taxon>
    </lineage>
</organism>